<dbReference type="EMBL" id="PYBW01000005">
    <property type="protein sequence ID" value="PYC88312.1"/>
    <property type="molecule type" value="Genomic_DNA"/>
</dbReference>
<feature type="domain" description="BetI-type transcriptional repressor C-terminal" evidence="2">
    <location>
        <begin position="98"/>
        <end position="175"/>
    </location>
</feature>
<name>A0A2V4NR01_9ACTN</name>
<evidence type="ECO:0000313" key="3">
    <source>
        <dbReference type="EMBL" id="PYC88312.1"/>
    </source>
</evidence>
<organism evidence="3 4">
    <name type="scientific">Streptomyces tateyamensis</name>
    <dbReference type="NCBI Taxonomy" id="565073"/>
    <lineage>
        <taxon>Bacteria</taxon>
        <taxon>Bacillati</taxon>
        <taxon>Actinomycetota</taxon>
        <taxon>Actinomycetes</taxon>
        <taxon>Kitasatosporales</taxon>
        <taxon>Streptomycetaceae</taxon>
        <taxon>Streptomyces</taxon>
    </lineage>
</organism>
<proteinExistence type="predicted"/>
<dbReference type="AlphaFoldDB" id="A0A2V4NR01"/>
<dbReference type="Proteomes" id="UP000248039">
    <property type="component" value="Unassembled WGS sequence"/>
</dbReference>
<comment type="caution">
    <text evidence="3">The sequence shown here is derived from an EMBL/GenBank/DDBJ whole genome shotgun (WGS) entry which is preliminary data.</text>
</comment>
<evidence type="ECO:0000259" key="2">
    <source>
        <dbReference type="Pfam" id="PF13977"/>
    </source>
</evidence>
<dbReference type="SUPFAM" id="SSF48498">
    <property type="entry name" value="Tetracyclin repressor-like, C-terminal domain"/>
    <property type="match status" value="1"/>
</dbReference>
<accession>A0A2V4NR01</accession>
<protein>
    <submittedName>
        <fullName evidence="3">TetR family transcriptional regulator</fullName>
    </submittedName>
</protein>
<feature type="region of interest" description="Disordered" evidence="1">
    <location>
        <begin position="38"/>
        <end position="75"/>
    </location>
</feature>
<dbReference type="Gene3D" id="1.10.357.10">
    <property type="entry name" value="Tetracycline Repressor, domain 2"/>
    <property type="match status" value="2"/>
</dbReference>
<dbReference type="OrthoDB" id="4548508at2"/>
<gene>
    <name evidence="3" type="ORF">C7C46_00895</name>
</gene>
<dbReference type="InterPro" id="IPR039538">
    <property type="entry name" value="BetI_C"/>
</dbReference>
<reference evidence="3 4" key="1">
    <citation type="submission" date="2018-03" db="EMBL/GenBank/DDBJ databases">
        <title>Bioinformatic expansion and discovery of thiopeptide antibiotics.</title>
        <authorList>
            <person name="Schwalen C.J."/>
            <person name="Hudson G.A."/>
            <person name="Mitchell D.A."/>
        </authorList>
    </citation>
    <scope>NUCLEOTIDE SEQUENCE [LARGE SCALE GENOMIC DNA]</scope>
    <source>
        <strain evidence="3 4">ATCC 21389</strain>
    </source>
</reference>
<dbReference type="RefSeq" id="WP_110664665.1">
    <property type="nucleotide sequence ID" value="NZ_PYBW01000005.1"/>
</dbReference>
<dbReference type="InterPro" id="IPR036271">
    <property type="entry name" value="Tet_transcr_reg_TetR-rel_C_sf"/>
</dbReference>
<evidence type="ECO:0000313" key="4">
    <source>
        <dbReference type="Proteomes" id="UP000248039"/>
    </source>
</evidence>
<keyword evidence="4" id="KW-1185">Reference proteome</keyword>
<feature type="region of interest" description="Disordered" evidence="1">
    <location>
        <begin position="193"/>
        <end position="230"/>
    </location>
</feature>
<evidence type="ECO:0000256" key="1">
    <source>
        <dbReference type="SAM" id="MobiDB-lite"/>
    </source>
</evidence>
<dbReference type="Pfam" id="PF13977">
    <property type="entry name" value="TetR_C_6"/>
    <property type="match status" value="1"/>
</dbReference>
<sequence length="230" mass="24575">MRRVAEELTVRPGLISHYFPVAEELVAEAFGTAAGQELDELLPPGPGPGALLPAGPELDEPLPPRPELDEPLPVGPAPGALHRLARFFGMTGGPRYDDLSRLWLNARHLSRFRPVLAERVAHQEARWRERLTALLSDGVAEGSFRTADPGVAAIRILVVLDGLGAHASTDRSNRPPAVTDFAAHTAERELGLPQGALLAAARDGRTGGVHADGPEAGDPHPRDSRSRDPQ</sequence>
<feature type="compositionally biased region" description="Basic and acidic residues" evidence="1">
    <location>
        <begin position="217"/>
        <end position="230"/>
    </location>
</feature>